<feature type="transmembrane region" description="Helical" evidence="14">
    <location>
        <begin position="171"/>
        <end position="194"/>
    </location>
</feature>
<dbReference type="GO" id="GO:0005886">
    <property type="term" value="C:plasma membrane"/>
    <property type="evidence" value="ECO:0007669"/>
    <property type="project" value="UniProtKB-SubCell"/>
</dbReference>
<dbReference type="InterPro" id="IPR004358">
    <property type="entry name" value="Sig_transdc_His_kin-like_C"/>
</dbReference>
<dbReference type="InterPro" id="IPR011006">
    <property type="entry name" value="CheY-like_superfamily"/>
</dbReference>
<dbReference type="SMART" id="SM00448">
    <property type="entry name" value="REC"/>
    <property type="match status" value="1"/>
</dbReference>
<dbReference type="InterPro" id="IPR036890">
    <property type="entry name" value="HATPase_C_sf"/>
</dbReference>
<dbReference type="SUPFAM" id="SSF47384">
    <property type="entry name" value="Homodimeric domain of signal transducing histidine kinase"/>
    <property type="match status" value="1"/>
</dbReference>
<evidence type="ECO:0000256" key="14">
    <source>
        <dbReference type="SAM" id="Phobius"/>
    </source>
</evidence>
<keyword evidence="10" id="KW-0902">Two-component regulatory system</keyword>
<dbReference type="PROSITE" id="PS50109">
    <property type="entry name" value="HIS_KIN"/>
    <property type="match status" value="1"/>
</dbReference>
<dbReference type="Gene3D" id="3.30.565.10">
    <property type="entry name" value="Histidine kinase-like ATPase, C-terminal domain"/>
    <property type="match status" value="1"/>
</dbReference>
<evidence type="ECO:0000256" key="8">
    <source>
        <dbReference type="ARBA" id="ARBA00022777"/>
    </source>
</evidence>
<evidence type="ECO:0000256" key="4">
    <source>
        <dbReference type="ARBA" id="ARBA00022475"/>
    </source>
</evidence>
<evidence type="ECO:0000256" key="1">
    <source>
        <dbReference type="ARBA" id="ARBA00000085"/>
    </source>
</evidence>
<dbReference type="InterPro" id="IPR001789">
    <property type="entry name" value="Sig_transdc_resp-reg_receiver"/>
</dbReference>
<dbReference type="InterPro" id="IPR005467">
    <property type="entry name" value="His_kinase_dom"/>
</dbReference>
<name>A0A6J4J6E9_9BACT</name>
<feature type="transmembrane region" description="Helical" evidence="14">
    <location>
        <begin position="94"/>
        <end position="114"/>
    </location>
</feature>
<sequence>MERGNPRTMEAVDRMLGQQNTLRSARIGSLVATGVTIATSSVVIAGWALELTALRRFVPGFVSMNPVTACCLVAAGISLLLLRDSEPSKARKRLGQLLAAAVAVVGIAKLLALATGTPLPLDQWLFTAQLSDPSEPPSRMALRAAISLVLAGSALLLLDFQTRRGRRPTEFLATIVAIIAALALFAYCYGLFVYYKTPDFVPMSFPGSIAFLSLAFGILLARPDRGAMAFVTSDTTGGFLARLLLPLGLLLPILLGALRIGGENAGWYSTRIGVGLFATGFIILFLATVWWTARLLFRSDTERKQAEEHVRQMNAELEQRVADRTAELSRVNTELRQANRAKDEFLAALSHELRTPLTPVLMSAAMMEGDPTLDPQQREQLAMMRRNIELEARLIDDLLDLTRITRGELRLHRTAADIHSLIDHSHQMVRSDAREKGVAVQLQLAARDHMSVGDAARLHQVLWNMLRNAIKFTPAGGEVVVRTTNCADDRICIEVCDTGAGIDPAFLPSIFEPFTQGDRRSAGATSGLGLGLSIAKTVVEMHGGTIAAQSEGVGKGATFTVELVTHSSVTAASSAPAAPSASLRRYHLLVVEDHQPTREVLERLLRKQGHLVESASSVEAALALAAAGHFDLVISDIGLPDGNGVELMVQLTRNYGLRGIALSGYGMNEDLARTTDAGFLAHLVKPIDFERLNQVIEKVGEAA</sequence>
<dbReference type="PANTHER" id="PTHR43047:SF72">
    <property type="entry name" value="OSMOSENSING HISTIDINE PROTEIN KINASE SLN1"/>
    <property type="match status" value="1"/>
</dbReference>
<evidence type="ECO:0000256" key="13">
    <source>
        <dbReference type="SAM" id="Coils"/>
    </source>
</evidence>
<keyword evidence="9" id="KW-0067">ATP-binding</keyword>
<dbReference type="Gene3D" id="1.10.287.130">
    <property type="match status" value="1"/>
</dbReference>
<feature type="transmembrane region" description="Helical" evidence="14">
    <location>
        <begin position="27"/>
        <end position="49"/>
    </location>
</feature>
<feature type="coiled-coil region" evidence="13">
    <location>
        <begin position="303"/>
        <end position="348"/>
    </location>
</feature>
<dbReference type="GO" id="GO:0009927">
    <property type="term" value="F:histidine phosphotransfer kinase activity"/>
    <property type="evidence" value="ECO:0007669"/>
    <property type="project" value="TreeGrafter"/>
</dbReference>
<evidence type="ECO:0000256" key="9">
    <source>
        <dbReference type="ARBA" id="ARBA00022840"/>
    </source>
</evidence>
<dbReference type="PANTHER" id="PTHR43047">
    <property type="entry name" value="TWO-COMPONENT HISTIDINE PROTEIN KINASE"/>
    <property type="match status" value="1"/>
</dbReference>
<dbReference type="FunFam" id="3.30.565.10:FF:000023">
    <property type="entry name" value="PAS domain-containing sensor histidine kinase"/>
    <property type="match status" value="1"/>
</dbReference>
<dbReference type="CDD" id="cd00082">
    <property type="entry name" value="HisKA"/>
    <property type="match status" value="1"/>
</dbReference>
<proteinExistence type="predicted"/>
<evidence type="ECO:0000256" key="10">
    <source>
        <dbReference type="ARBA" id="ARBA00023012"/>
    </source>
</evidence>
<dbReference type="SUPFAM" id="SSF52172">
    <property type="entry name" value="CheY-like"/>
    <property type="match status" value="1"/>
</dbReference>
<gene>
    <name evidence="17" type="ORF">AVDCRST_MAG42-3261</name>
</gene>
<dbReference type="PRINTS" id="PR00344">
    <property type="entry name" value="BCTRLSENSOR"/>
</dbReference>
<organism evidence="17">
    <name type="scientific">uncultured Chthoniobacterales bacterium</name>
    <dbReference type="NCBI Taxonomy" id="1836801"/>
    <lineage>
        <taxon>Bacteria</taxon>
        <taxon>Pseudomonadati</taxon>
        <taxon>Verrucomicrobiota</taxon>
        <taxon>Spartobacteria</taxon>
        <taxon>Chthoniobacterales</taxon>
        <taxon>environmental samples</taxon>
    </lineage>
</organism>
<feature type="transmembrane region" description="Helical" evidence="14">
    <location>
        <begin position="140"/>
        <end position="159"/>
    </location>
</feature>
<accession>A0A6J4J6E9</accession>
<comment type="subcellular location">
    <subcellularLocation>
        <location evidence="2">Cell membrane</location>
    </subcellularLocation>
</comment>
<dbReference type="GO" id="GO:0000155">
    <property type="term" value="F:phosphorelay sensor kinase activity"/>
    <property type="evidence" value="ECO:0007669"/>
    <property type="project" value="InterPro"/>
</dbReference>
<keyword evidence="8" id="KW-0418">Kinase</keyword>
<dbReference type="AlphaFoldDB" id="A0A6J4J6E9"/>
<keyword evidence="6" id="KW-0808">Transferase</keyword>
<dbReference type="PROSITE" id="PS50110">
    <property type="entry name" value="RESPONSE_REGULATORY"/>
    <property type="match status" value="1"/>
</dbReference>
<dbReference type="InterPro" id="IPR003594">
    <property type="entry name" value="HATPase_dom"/>
</dbReference>
<feature type="transmembrane region" description="Helical" evidence="14">
    <location>
        <begin position="240"/>
        <end position="260"/>
    </location>
</feature>
<keyword evidence="4" id="KW-1003">Cell membrane</keyword>
<evidence type="ECO:0000256" key="7">
    <source>
        <dbReference type="ARBA" id="ARBA00022741"/>
    </source>
</evidence>
<dbReference type="SUPFAM" id="SSF55874">
    <property type="entry name" value="ATPase domain of HSP90 chaperone/DNA topoisomerase II/histidine kinase"/>
    <property type="match status" value="1"/>
</dbReference>
<evidence type="ECO:0000256" key="2">
    <source>
        <dbReference type="ARBA" id="ARBA00004236"/>
    </source>
</evidence>
<dbReference type="EC" id="2.7.13.3" evidence="3"/>
<feature type="domain" description="Response regulatory" evidence="16">
    <location>
        <begin position="587"/>
        <end position="700"/>
    </location>
</feature>
<evidence type="ECO:0000313" key="17">
    <source>
        <dbReference type="EMBL" id="CAA9270686.1"/>
    </source>
</evidence>
<dbReference type="Pfam" id="PF02518">
    <property type="entry name" value="HATPase_c"/>
    <property type="match status" value="1"/>
</dbReference>
<keyword evidence="11 14" id="KW-0472">Membrane</keyword>
<evidence type="ECO:0000259" key="16">
    <source>
        <dbReference type="PROSITE" id="PS50110"/>
    </source>
</evidence>
<dbReference type="InterPro" id="IPR036097">
    <property type="entry name" value="HisK_dim/P_sf"/>
</dbReference>
<feature type="modified residue" description="4-aspartylphosphate" evidence="12">
    <location>
        <position position="636"/>
    </location>
</feature>
<keyword evidence="13" id="KW-0175">Coiled coil</keyword>
<evidence type="ECO:0000259" key="15">
    <source>
        <dbReference type="PROSITE" id="PS50109"/>
    </source>
</evidence>
<protein>
    <recommendedName>
        <fullName evidence="3">histidine kinase</fullName>
        <ecNumber evidence="3">2.7.13.3</ecNumber>
    </recommendedName>
</protein>
<dbReference type="Gene3D" id="3.40.50.2300">
    <property type="match status" value="1"/>
</dbReference>
<dbReference type="InterPro" id="IPR003661">
    <property type="entry name" value="HisK_dim/P_dom"/>
</dbReference>
<keyword evidence="5 12" id="KW-0597">Phosphoprotein</keyword>
<keyword evidence="14" id="KW-1133">Transmembrane helix</keyword>
<dbReference type="SMART" id="SM00388">
    <property type="entry name" value="HisKA"/>
    <property type="match status" value="1"/>
</dbReference>
<keyword evidence="14" id="KW-0812">Transmembrane</keyword>
<feature type="domain" description="Histidine kinase" evidence="15">
    <location>
        <begin position="348"/>
        <end position="567"/>
    </location>
</feature>
<evidence type="ECO:0000256" key="11">
    <source>
        <dbReference type="ARBA" id="ARBA00023136"/>
    </source>
</evidence>
<feature type="transmembrane region" description="Helical" evidence="14">
    <location>
        <begin position="61"/>
        <end position="82"/>
    </location>
</feature>
<dbReference type="EMBL" id="CADCTA010000122">
    <property type="protein sequence ID" value="CAA9270686.1"/>
    <property type="molecule type" value="Genomic_DNA"/>
</dbReference>
<dbReference type="SMART" id="SM00387">
    <property type="entry name" value="HATPase_c"/>
    <property type="match status" value="1"/>
</dbReference>
<evidence type="ECO:0000256" key="6">
    <source>
        <dbReference type="ARBA" id="ARBA00022679"/>
    </source>
</evidence>
<dbReference type="Pfam" id="PF00512">
    <property type="entry name" value="HisKA"/>
    <property type="match status" value="1"/>
</dbReference>
<feature type="transmembrane region" description="Helical" evidence="14">
    <location>
        <begin position="272"/>
        <end position="293"/>
    </location>
</feature>
<evidence type="ECO:0000256" key="5">
    <source>
        <dbReference type="ARBA" id="ARBA00022553"/>
    </source>
</evidence>
<feature type="transmembrane region" description="Helical" evidence="14">
    <location>
        <begin position="200"/>
        <end position="220"/>
    </location>
</feature>
<reference evidence="17" key="1">
    <citation type="submission" date="2020-02" db="EMBL/GenBank/DDBJ databases">
        <authorList>
            <person name="Meier V. D."/>
        </authorList>
    </citation>
    <scope>NUCLEOTIDE SEQUENCE</scope>
    <source>
        <strain evidence="17">AVDCRST_MAG42</strain>
    </source>
</reference>
<evidence type="ECO:0000256" key="3">
    <source>
        <dbReference type="ARBA" id="ARBA00012438"/>
    </source>
</evidence>
<dbReference type="GO" id="GO:0005524">
    <property type="term" value="F:ATP binding"/>
    <property type="evidence" value="ECO:0007669"/>
    <property type="project" value="UniProtKB-KW"/>
</dbReference>
<dbReference type="Pfam" id="PF00072">
    <property type="entry name" value="Response_reg"/>
    <property type="match status" value="1"/>
</dbReference>
<keyword evidence="7" id="KW-0547">Nucleotide-binding</keyword>
<comment type="catalytic activity">
    <reaction evidence="1">
        <text>ATP + protein L-histidine = ADP + protein N-phospho-L-histidine.</text>
        <dbReference type="EC" id="2.7.13.3"/>
    </reaction>
</comment>
<evidence type="ECO:0000256" key="12">
    <source>
        <dbReference type="PROSITE-ProRule" id="PRU00169"/>
    </source>
</evidence>